<gene>
    <name evidence="2" type="ORF">F5983_12075</name>
</gene>
<keyword evidence="3" id="KW-1185">Reference proteome</keyword>
<comment type="caution">
    <text evidence="2">The sequence shown here is derived from an EMBL/GenBank/DDBJ whole genome shotgun (WGS) entry which is preliminary data.</text>
</comment>
<dbReference type="InterPro" id="IPR000192">
    <property type="entry name" value="Aminotrans_V_dom"/>
</dbReference>
<dbReference type="InterPro" id="IPR015424">
    <property type="entry name" value="PyrdxlP-dep_Trfase"/>
</dbReference>
<sequence length="352" mass="36206">MTISPLSQAAAAEFAPEVTYLNTSSWGLLPRRTIAAVKALADENAAGRRIGAGSFDAVEAARAGFARLAGVRPDRVATGSSVTVHVGLIAASLPAGAEVLAPEGEFASVVSPFALRGDLRMRYVPLADLAGAVRPTTTLVAFSSVQSADGKVADLAAVRAAAAAHGARTLLDATQSAGWSPLDAGAYDYTVTGGFKFLLCPRGTSFLTVTEEAQATLPPLFAGWVSAGAPWTNNYGPLEQLAPGARGFDEPPAFLSYHGAEHSLALLAEIGTDALYAHATSLAARLRSGLAELGHKVVPGESAIVSVPGLEGRHDELTRAGIAVSSPAGNLRISCHLYNTEADVDRVLDVLG</sequence>
<keyword evidence="2" id="KW-0808">Transferase</keyword>
<proteinExistence type="predicted"/>
<organism evidence="2 3">
    <name type="scientific">Streptomyces arboris</name>
    <dbReference type="NCBI Taxonomy" id="2600619"/>
    <lineage>
        <taxon>Bacteria</taxon>
        <taxon>Bacillati</taxon>
        <taxon>Actinomycetota</taxon>
        <taxon>Actinomycetes</taxon>
        <taxon>Kitasatosporales</taxon>
        <taxon>Streptomycetaceae</taxon>
        <taxon>Streptomyces</taxon>
    </lineage>
</organism>
<dbReference type="PANTHER" id="PTHR43586">
    <property type="entry name" value="CYSTEINE DESULFURASE"/>
    <property type="match status" value="1"/>
</dbReference>
<dbReference type="GO" id="GO:0008483">
    <property type="term" value="F:transaminase activity"/>
    <property type="evidence" value="ECO:0007669"/>
    <property type="project" value="UniProtKB-KW"/>
</dbReference>
<protein>
    <submittedName>
        <fullName evidence="2">Aminotransferase class V-fold PLP-dependent enzyme</fullName>
    </submittedName>
</protein>
<keyword evidence="2" id="KW-0032">Aminotransferase</keyword>
<dbReference type="Pfam" id="PF00266">
    <property type="entry name" value="Aminotran_5"/>
    <property type="match status" value="1"/>
</dbReference>
<name>A0A5N5EPP9_9ACTN</name>
<dbReference type="InterPro" id="IPR015421">
    <property type="entry name" value="PyrdxlP-dep_Trfase_major"/>
</dbReference>
<dbReference type="AlphaFoldDB" id="A0A5N5EPP9"/>
<evidence type="ECO:0000259" key="1">
    <source>
        <dbReference type="Pfam" id="PF00266"/>
    </source>
</evidence>
<dbReference type="EMBL" id="VYUA01000008">
    <property type="protein sequence ID" value="KAB2592363.1"/>
    <property type="molecule type" value="Genomic_DNA"/>
</dbReference>
<dbReference type="SUPFAM" id="SSF53383">
    <property type="entry name" value="PLP-dependent transferases"/>
    <property type="match status" value="1"/>
</dbReference>
<evidence type="ECO:0000313" key="3">
    <source>
        <dbReference type="Proteomes" id="UP000326907"/>
    </source>
</evidence>
<reference evidence="2 3" key="1">
    <citation type="submission" date="2019-09" db="EMBL/GenBank/DDBJ databases">
        <authorList>
            <person name="Liu P."/>
        </authorList>
    </citation>
    <scope>NUCLEOTIDE SEQUENCE [LARGE SCALE GENOMIC DNA]</scope>
    <source>
        <strain evidence="2 3">TRM68085</strain>
    </source>
</reference>
<dbReference type="Gene3D" id="3.90.1150.10">
    <property type="entry name" value="Aspartate Aminotransferase, domain 1"/>
    <property type="match status" value="1"/>
</dbReference>
<accession>A0A5N5EPP9</accession>
<feature type="domain" description="Aminotransferase class V" evidence="1">
    <location>
        <begin position="41"/>
        <end position="347"/>
    </location>
</feature>
<dbReference type="RefSeq" id="WP_151510313.1">
    <property type="nucleotide sequence ID" value="NZ_VYUA01000008.1"/>
</dbReference>
<dbReference type="PANTHER" id="PTHR43586:SF21">
    <property type="entry name" value="PYRIDOXAL PHOSPHATE (PLP)-DEPENDENT ASPARTATE AMINOTRANSFERASE SUPERFAMILY"/>
    <property type="match status" value="1"/>
</dbReference>
<dbReference type="Proteomes" id="UP000326907">
    <property type="component" value="Unassembled WGS sequence"/>
</dbReference>
<evidence type="ECO:0000313" key="2">
    <source>
        <dbReference type="EMBL" id="KAB2592363.1"/>
    </source>
</evidence>
<dbReference type="Gene3D" id="3.40.640.10">
    <property type="entry name" value="Type I PLP-dependent aspartate aminotransferase-like (Major domain)"/>
    <property type="match status" value="1"/>
</dbReference>
<dbReference type="InterPro" id="IPR015422">
    <property type="entry name" value="PyrdxlP-dep_Trfase_small"/>
</dbReference>